<keyword evidence="4 14" id="KW-0285">Flavoprotein</keyword>
<protein>
    <recommendedName>
        <fullName evidence="3 14">Dihydrolipoyl dehydrogenase</fullName>
        <ecNumber evidence="2 14">1.8.1.4</ecNumber>
    </recommendedName>
</protein>
<keyword evidence="9 14" id="KW-0676">Redox-active center</keyword>
<dbReference type="PIRSF" id="PIRSF000350">
    <property type="entry name" value="Mercury_reductase_MerA"/>
    <property type="match status" value="1"/>
</dbReference>
<sequence>MSTEIKTQVVVLGAGPAGYSAAFRCADLGLETVLVERYSTLGGVCLNVGCIPSKALLHVAKVIEEAKALANHGIVFGEPKTDIEKVRVWKEKVINQLTGGLAGMAKGRKVKVVNGIGKFTGANTLVVEGEGGATTINFDNAIIAAGSRPIQLPFIPHDDPRVWDSTDALALATVPERLLVMGGGIIGLEMGTVYHALGSQIDVVEMLDQVIPAADKDVVKVFTKRISKQFNLMLETKVTVVEAKEDGIYVTMEGKNAPAEPQRYDAVLVAIGRVPNGKMLDAGKAGVEVDDRGFIHVDKQMRTNVPHIFAIGDIVGQPMLAHKGVHEGHVAAEVISGKKHYFDPKVIPSIAYTEPEVAWVGLTEKEAKEKGISYETATFPWAASGRAIASDCADGMTKLIFDKESNRIIGGAIVGTNGGELLGEIGLAIEMGCDAEDIALTIHAHPTLHESVGLAAEIFEGSITDLPNAKAKKKK</sequence>
<dbReference type="PRINTS" id="PR00368">
    <property type="entry name" value="FADPNR"/>
</dbReference>
<comment type="miscellaneous">
    <text evidence="14">The active site is a redox-active disulfide bond.</text>
</comment>
<dbReference type="SUPFAM" id="SSF51905">
    <property type="entry name" value="FAD/NAD(P)-binding domain"/>
    <property type="match status" value="1"/>
</dbReference>
<dbReference type="EMBL" id="PUJW01000001">
    <property type="protein sequence ID" value="NHB90932.1"/>
    <property type="molecule type" value="Genomic_DNA"/>
</dbReference>
<keyword evidence="8" id="KW-1015">Disulfide bond</keyword>
<evidence type="ECO:0000256" key="5">
    <source>
        <dbReference type="ARBA" id="ARBA00022827"/>
    </source>
</evidence>
<evidence type="ECO:0000256" key="2">
    <source>
        <dbReference type="ARBA" id="ARBA00012608"/>
    </source>
</evidence>
<keyword evidence="7 12" id="KW-0520">NAD</keyword>
<dbReference type="RefSeq" id="WP_166301473.1">
    <property type="nucleotide sequence ID" value="NZ_CAWPIB010000001.1"/>
</dbReference>
<feature type="binding site" evidence="12">
    <location>
        <position position="54"/>
    </location>
    <ligand>
        <name>FAD</name>
        <dbReference type="ChEBI" id="CHEBI:57692"/>
    </ligand>
</feature>
<feature type="binding site" evidence="12">
    <location>
        <begin position="182"/>
        <end position="189"/>
    </location>
    <ligand>
        <name>NAD(+)</name>
        <dbReference type="ChEBI" id="CHEBI:57540"/>
    </ligand>
</feature>
<dbReference type="GO" id="GO:0006979">
    <property type="term" value="P:response to oxidative stress"/>
    <property type="evidence" value="ECO:0007669"/>
    <property type="project" value="UniProtKB-ARBA"/>
</dbReference>
<gene>
    <name evidence="17" type="primary">lpdA</name>
    <name evidence="17" type="ORF">C5469_01845</name>
</gene>
<dbReference type="Gene3D" id="3.50.50.60">
    <property type="entry name" value="FAD/NAD(P)-binding domain"/>
    <property type="match status" value="2"/>
</dbReference>
<keyword evidence="12" id="KW-0547">Nucleotide-binding</keyword>
<dbReference type="GO" id="GO:0004148">
    <property type="term" value="F:dihydrolipoyl dehydrogenase (NADH) activity"/>
    <property type="evidence" value="ECO:0007669"/>
    <property type="project" value="UniProtKB-EC"/>
</dbReference>
<evidence type="ECO:0000256" key="13">
    <source>
        <dbReference type="PIRSR" id="PIRSR000350-4"/>
    </source>
</evidence>
<dbReference type="InterPro" id="IPR050151">
    <property type="entry name" value="Class-I_Pyr_Nuc-Dis_Oxidored"/>
</dbReference>
<dbReference type="Proteomes" id="UP000591844">
    <property type="component" value="Unassembled WGS sequence"/>
</dbReference>
<evidence type="ECO:0000313" key="18">
    <source>
        <dbReference type="Proteomes" id="UP000591844"/>
    </source>
</evidence>
<dbReference type="InterPro" id="IPR016156">
    <property type="entry name" value="FAD/NAD-linked_Rdtase_dimer_sf"/>
</dbReference>
<dbReference type="PANTHER" id="PTHR22912:SF160">
    <property type="entry name" value="DIHYDROLIPOYL DEHYDROGENASE"/>
    <property type="match status" value="1"/>
</dbReference>
<comment type="cofactor">
    <cofactor evidence="12 14">
        <name>FAD</name>
        <dbReference type="ChEBI" id="CHEBI:57692"/>
    </cofactor>
    <text evidence="12 14">Binds 1 FAD per subunit.</text>
</comment>
<organism evidence="17 18">
    <name type="scientific">Photorhabdus cinerea</name>
    <dbReference type="NCBI Taxonomy" id="471575"/>
    <lineage>
        <taxon>Bacteria</taxon>
        <taxon>Pseudomonadati</taxon>
        <taxon>Pseudomonadota</taxon>
        <taxon>Gammaproteobacteria</taxon>
        <taxon>Enterobacterales</taxon>
        <taxon>Morganellaceae</taxon>
        <taxon>Photorhabdus</taxon>
    </lineage>
</organism>
<keyword evidence="5 12" id="KW-0274">FAD</keyword>
<dbReference type="InterPro" id="IPR023753">
    <property type="entry name" value="FAD/NAD-binding_dom"/>
</dbReference>
<dbReference type="PRINTS" id="PR00411">
    <property type="entry name" value="PNDRDTASEI"/>
</dbReference>
<feature type="binding site" evidence="12">
    <location>
        <position position="205"/>
    </location>
    <ligand>
        <name>NAD(+)</name>
        <dbReference type="ChEBI" id="CHEBI:57540"/>
    </ligand>
</feature>
<feature type="binding site" evidence="12">
    <location>
        <begin position="319"/>
        <end position="322"/>
    </location>
    <ligand>
        <name>FAD</name>
        <dbReference type="ChEBI" id="CHEBI:57692"/>
    </ligand>
</feature>
<proteinExistence type="inferred from homology"/>
<evidence type="ECO:0000256" key="6">
    <source>
        <dbReference type="ARBA" id="ARBA00023002"/>
    </source>
</evidence>
<evidence type="ECO:0000259" key="15">
    <source>
        <dbReference type="Pfam" id="PF02852"/>
    </source>
</evidence>
<dbReference type="GO" id="GO:0050660">
    <property type="term" value="F:flavin adenine dinucleotide binding"/>
    <property type="evidence" value="ECO:0007669"/>
    <property type="project" value="InterPro"/>
</dbReference>
<dbReference type="InterPro" id="IPR001100">
    <property type="entry name" value="Pyr_nuc-diS_OxRdtase"/>
</dbReference>
<dbReference type="Pfam" id="PF02852">
    <property type="entry name" value="Pyr_redox_dim"/>
    <property type="match status" value="1"/>
</dbReference>
<dbReference type="PROSITE" id="PS00076">
    <property type="entry name" value="PYRIDINE_REDOX_1"/>
    <property type="match status" value="1"/>
</dbReference>
<feature type="domain" description="FAD/NAD(P)-binding" evidence="16">
    <location>
        <begin position="8"/>
        <end position="328"/>
    </location>
</feature>
<evidence type="ECO:0000256" key="14">
    <source>
        <dbReference type="RuleBase" id="RU003692"/>
    </source>
</evidence>
<evidence type="ECO:0000256" key="4">
    <source>
        <dbReference type="ARBA" id="ARBA00022630"/>
    </source>
</evidence>
<dbReference type="InterPro" id="IPR012999">
    <property type="entry name" value="Pyr_OxRdtase_I_AS"/>
</dbReference>
<dbReference type="InterPro" id="IPR004099">
    <property type="entry name" value="Pyr_nucl-diS_OxRdtase_dimer"/>
</dbReference>
<evidence type="ECO:0000256" key="9">
    <source>
        <dbReference type="ARBA" id="ARBA00023284"/>
    </source>
</evidence>
<dbReference type="NCBIfam" id="TIGR01350">
    <property type="entry name" value="lipoamide_DH"/>
    <property type="match status" value="1"/>
</dbReference>
<evidence type="ECO:0000256" key="10">
    <source>
        <dbReference type="ARBA" id="ARBA00049187"/>
    </source>
</evidence>
<dbReference type="PANTHER" id="PTHR22912">
    <property type="entry name" value="DISULFIDE OXIDOREDUCTASE"/>
    <property type="match status" value="1"/>
</dbReference>
<dbReference type="InterPro" id="IPR036188">
    <property type="entry name" value="FAD/NAD-bd_sf"/>
</dbReference>
<evidence type="ECO:0000313" key="17">
    <source>
        <dbReference type="EMBL" id="NHB90932.1"/>
    </source>
</evidence>
<feature type="active site" description="Proton acceptor" evidence="11">
    <location>
        <position position="445"/>
    </location>
</feature>
<comment type="similarity">
    <text evidence="1 14">Belongs to the class-I pyridine nucleotide-disulfide oxidoreductase family.</text>
</comment>
<dbReference type="FunFam" id="3.30.390.30:FF:000001">
    <property type="entry name" value="Dihydrolipoyl dehydrogenase"/>
    <property type="match status" value="1"/>
</dbReference>
<dbReference type="InterPro" id="IPR006258">
    <property type="entry name" value="Lipoamide_DH"/>
</dbReference>
<dbReference type="Pfam" id="PF07992">
    <property type="entry name" value="Pyr_redox_2"/>
    <property type="match status" value="1"/>
</dbReference>
<dbReference type="Gene3D" id="3.30.390.30">
    <property type="match status" value="1"/>
</dbReference>
<evidence type="ECO:0000256" key="3">
    <source>
        <dbReference type="ARBA" id="ARBA00016961"/>
    </source>
</evidence>
<feature type="binding site" evidence="12">
    <location>
        <position position="272"/>
    </location>
    <ligand>
        <name>NAD(+)</name>
        <dbReference type="ChEBI" id="CHEBI:57540"/>
    </ligand>
</feature>
<reference evidence="17 18" key="1">
    <citation type="submission" date="2018-02" db="EMBL/GenBank/DDBJ databases">
        <authorList>
            <person name="Machado R.A."/>
        </authorList>
    </citation>
    <scope>NUCLEOTIDE SEQUENCE [LARGE SCALE GENOMIC DNA]</scope>
    <source>
        <strain evidence="17 18">DSM 19724</strain>
    </source>
</reference>
<evidence type="ECO:0000256" key="8">
    <source>
        <dbReference type="ARBA" id="ARBA00023157"/>
    </source>
</evidence>
<evidence type="ECO:0000256" key="1">
    <source>
        <dbReference type="ARBA" id="ARBA00007532"/>
    </source>
</evidence>
<evidence type="ECO:0000259" key="16">
    <source>
        <dbReference type="Pfam" id="PF07992"/>
    </source>
</evidence>
<comment type="catalytic activity">
    <reaction evidence="10 14">
        <text>N(6)-[(R)-dihydrolipoyl]-L-lysyl-[protein] + NAD(+) = N(6)-[(R)-lipoyl]-L-lysyl-[protein] + NADH + H(+)</text>
        <dbReference type="Rhea" id="RHEA:15045"/>
        <dbReference type="Rhea" id="RHEA-COMP:10474"/>
        <dbReference type="Rhea" id="RHEA-COMP:10475"/>
        <dbReference type="ChEBI" id="CHEBI:15378"/>
        <dbReference type="ChEBI" id="CHEBI:57540"/>
        <dbReference type="ChEBI" id="CHEBI:57945"/>
        <dbReference type="ChEBI" id="CHEBI:83099"/>
        <dbReference type="ChEBI" id="CHEBI:83100"/>
        <dbReference type="EC" id="1.8.1.4"/>
    </reaction>
</comment>
<accession>A0A7X5TGK4</accession>
<feature type="binding site" evidence="12">
    <location>
        <position position="117"/>
    </location>
    <ligand>
        <name>FAD</name>
        <dbReference type="ChEBI" id="CHEBI:57692"/>
    </ligand>
</feature>
<evidence type="ECO:0000256" key="11">
    <source>
        <dbReference type="PIRSR" id="PIRSR000350-2"/>
    </source>
</evidence>
<feature type="domain" description="Pyridine nucleotide-disulphide oxidoreductase dimerisation" evidence="15">
    <location>
        <begin position="347"/>
        <end position="455"/>
    </location>
</feature>
<evidence type="ECO:0000256" key="7">
    <source>
        <dbReference type="ARBA" id="ARBA00023027"/>
    </source>
</evidence>
<evidence type="ECO:0000256" key="12">
    <source>
        <dbReference type="PIRSR" id="PIRSR000350-3"/>
    </source>
</evidence>
<dbReference type="EC" id="1.8.1.4" evidence="2 14"/>
<dbReference type="SUPFAM" id="SSF55424">
    <property type="entry name" value="FAD/NAD-linked reductases, dimerisation (C-terminal) domain"/>
    <property type="match status" value="1"/>
</dbReference>
<keyword evidence="6 14" id="KW-0560">Oxidoreductase</keyword>
<name>A0A7X5TGK4_9GAMM</name>
<dbReference type="AlphaFoldDB" id="A0A7X5TGK4"/>
<feature type="binding site" evidence="12">
    <location>
        <position position="313"/>
    </location>
    <ligand>
        <name>FAD</name>
        <dbReference type="ChEBI" id="CHEBI:57692"/>
    </ligand>
</feature>
<dbReference type="FunFam" id="3.50.50.60:FF:000001">
    <property type="entry name" value="Dihydrolipoyl dehydrogenase, mitochondrial"/>
    <property type="match status" value="1"/>
</dbReference>
<feature type="disulfide bond" description="Redox-active" evidence="13">
    <location>
        <begin position="45"/>
        <end position="50"/>
    </location>
</feature>
<keyword evidence="18" id="KW-1185">Reference proteome</keyword>
<comment type="caution">
    <text evidence="17">The sequence shown here is derived from an EMBL/GenBank/DDBJ whole genome shotgun (WGS) entry which is preliminary data.</text>
</comment>
<dbReference type="GO" id="GO:0006103">
    <property type="term" value="P:2-oxoglutarate metabolic process"/>
    <property type="evidence" value="ECO:0007669"/>
    <property type="project" value="TreeGrafter"/>
</dbReference>